<evidence type="ECO:0000256" key="4">
    <source>
        <dbReference type="ARBA" id="ARBA00022989"/>
    </source>
</evidence>
<gene>
    <name evidence="9" type="ORF">EJ997_01535</name>
</gene>
<dbReference type="InterPro" id="IPR011701">
    <property type="entry name" value="MFS"/>
</dbReference>
<feature type="transmembrane region" description="Helical" evidence="7">
    <location>
        <begin position="39"/>
        <end position="59"/>
    </location>
</feature>
<sequence length="508" mass="54084">MSIRHLGHRAVPLHSYPAGSLRGLSDPARVLLDRFGSRPIIVGGAIILALGQGWLAFAGTYGSALVARVLIGLGDATAYTSVIRLIPQWFPAQKVPLYTQLTSILGQLGQVVSSLPFAMALAHFGWESAFVGLGVAGGIVGLTAAVFIREKETFVRNAEKGGASAFTHPGVWQGFWAHFALGFSSHVFLLLWGVPFMTVNGIDQAVASAVLIVFSISGIIAGPLVARLTSRHPLRREWSVVGIMLVLAGSWAYILTRDRPVEIWEFSVLLFVIALAGSGSTMGFDYARTSVPLSKLGSANGLVNQGAFTAALLVSYVIGVILDARAPDGDYTAMDFRVALSAQFVIILIGLIGFLALGPASNRRYEQHLGMTIEPARVAIERIVRERRADFPRFNELLRLEKGVAGPSSTVPPTRPTDSDGKPARDSASTSYRAATTDQREDPANGSVEAPATDPERNSLPEAGGQSSSEQVDGFPAERAERSSPMPEEGPGDRATDSSPEGDSPEKP</sequence>
<evidence type="ECO:0000256" key="3">
    <source>
        <dbReference type="ARBA" id="ARBA00022692"/>
    </source>
</evidence>
<evidence type="ECO:0000256" key="6">
    <source>
        <dbReference type="SAM" id="MobiDB-lite"/>
    </source>
</evidence>
<dbReference type="KEGG" id="flh:EJ997_01535"/>
<dbReference type="EMBL" id="CP034593">
    <property type="protein sequence ID" value="AZQ76208.1"/>
    <property type="molecule type" value="Genomic_DNA"/>
</dbReference>
<evidence type="ECO:0000256" key="5">
    <source>
        <dbReference type="ARBA" id="ARBA00023136"/>
    </source>
</evidence>
<feature type="region of interest" description="Disordered" evidence="6">
    <location>
        <begin position="404"/>
        <end position="508"/>
    </location>
</feature>
<feature type="transmembrane region" description="Helical" evidence="7">
    <location>
        <begin position="206"/>
        <end position="226"/>
    </location>
</feature>
<feature type="transmembrane region" description="Helical" evidence="7">
    <location>
        <begin position="338"/>
        <end position="357"/>
    </location>
</feature>
<evidence type="ECO:0000256" key="1">
    <source>
        <dbReference type="ARBA" id="ARBA00004651"/>
    </source>
</evidence>
<dbReference type="InterPro" id="IPR020846">
    <property type="entry name" value="MFS_dom"/>
</dbReference>
<protein>
    <submittedName>
        <fullName evidence="9">MFS transporter</fullName>
    </submittedName>
</protein>
<dbReference type="AlphaFoldDB" id="A0A3Q9G0L8"/>
<keyword evidence="2" id="KW-1003">Cell membrane</keyword>
<evidence type="ECO:0000313" key="9">
    <source>
        <dbReference type="EMBL" id="AZQ76208.1"/>
    </source>
</evidence>
<feature type="transmembrane region" description="Helical" evidence="7">
    <location>
        <begin position="238"/>
        <end position="256"/>
    </location>
</feature>
<evidence type="ECO:0000256" key="7">
    <source>
        <dbReference type="SAM" id="Phobius"/>
    </source>
</evidence>
<feature type="domain" description="Major facilitator superfamily (MFS) profile" evidence="8">
    <location>
        <begin position="1"/>
        <end position="362"/>
    </location>
</feature>
<accession>A0A3Q9G0L8</accession>
<dbReference type="PANTHER" id="PTHR43124:SF3">
    <property type="entry name" value="CHLORAMPHENICOL EFFLUX PUMP RV0191"/>
    <property type="match status" value="1"/>
</dbReference>
<dbReference type="Pfam" id="PF07690">
    <property type="entry name" value="MFS_1"/>
    <property type="match status" value="1"/>
</dbReference>
<keyword evidence="4 7" id="KW-1133">Transmembrane helix</keyword>
<dbReference type="InterPro" id="IPR036259">
    <property type="entry name" value="MFS_trans_sf"/>
</dbReference>
<dbReference type="Gene3D" id="1.20.1250.20">
    <property type="entry name" value="MFS general substrate transporter like domains"/>
    <property type="match status" value="2"/>
</dbReference>
<evidence type="ECO:0000256" key="2">
    <source>
        <dbReference type="ARBA" id="ARBA00022475"/>
    </source>
</evidence>
<evidence type="ECO:0000313" key="10">
    <source>
        <dbReference type="Proteomes" id="UP000280344"/>
    </source>
</evidence>
<keyword evidence="3 7" id="KW-0812">Transmembrane</keyword>
<dbReference type="Proteomes" id="UP000280344">
    <property type="component" value="Chromosome"/>
</dbReference>
<dbReference type="InterPro" id="IPR050189">
    <property type="entry name" value="MFS_Efflux_Transporters"/>
</dbReference>
<feature type="transmembrane region" description="Helical" evidence="7">
    <location>
        <begin position="175"/>
        <end position="194"/>
    </location>
</feature>
<name>A0A3Q9G0L8_9ACTO</name>
<proteinExistence type="predicted"/>
<feature type="transmembrane region" description="Helical" evidence="7">
    <location>
        <begin position="128"/>
        <end position="148"/>
    </location>
</feature>
<comment type="subcellular location">
    <subcellularLocation>
        <location evidence="1">Cell membrane</location>
        <topology evidence="1">Multi-pass membrane protein</topology>
    </subcellularLocation>
</comment>
<feature type="transmembrane region" description="Helical" evidence="7">
    <location>
        <begin position="299"/>
        <end position="318"/>
    </location>
</feature>
<dbReference type="GO" id="GO:0022857">
    <property type="term" value="F:transmembrane transporter activity"/>
    <property type="evidence" value="ECO:0007669"/>
    <property type="project" value="InterPro"/>
</dbReference>
<feature type="transmembrane region" description="Helical" evidence="7">
    <location>
        <begin position="268"/>
        <end position="287"/>
    </location>
</feature>
<dbReference type="OrthoDB" id="4332123at2"/>
<keyword evidence="10" id="KW-1185">Reference proteome</keyword>
<organism evidence="9 10">
    <name type="scientific">Flaviflexus ciconiae</name>
    <dbReference type="NCBI Taxonomy" id="2496867"/>
    <lineage>
        <taxon>Bacteria</taxon>
        <taxon>Bacillati</taxon>
        <taxon>Actinomycetota</taxon>
        <taxon>Actinomycetes</taxon>
        <taxon>Actinomycetales</taxon>
        <taxon>Actinomycetaceae</taxon>
        <taxon>Flaviflexus</taxon>
    </lineage>
</organism>
<dbReference type="PANTHER" id="PTHR43124">
    <property type="entry name" value="PURINE EFFLUX PUMP PBUE"/>
    <property type="match status" value="1"/>
</dbReference>
<keyword evidence="5 7" id="KW-0472">Membrane</keyword>
<dbReference type="CDD" id="cd06174">
    <property type="entry name" value="MFS"/>
    <property type="match status" value="1"/>
</dbReference>
<feature type="compositionally biased region" description="Polar residues" evidence="6">
    <location>
        <begin position="427"/>
        <end position="437"/>
    </location>
</feature>
<dbReference type="PROSITE" id="PS50850">
    <property type="entry name" value="MFS"/>
    <property type="match status" value="1"/>
</dbReference>
<dbReference type="GO" id="GO:0005886">
    <property type="term" value="C:plasma membrane"/>
    <property type="evidence" value="ECO:0007669"/>
    <property type="project" value="UniProtKB-SubCell"/>
</dbReference>
<reference evidence="9 10" key="1">
    <citation type="submission" date="2018-12" db="EMBL/GenBank/DDBJ databases">
        <title>Complete genome sequence of Flaviflexus sp. H23T48.</title>
        <authorList>
            <person name="Bae J.-W."/>
            <person name="Lee J.-Y."/>
        </authorList>
    </citation>
    <scope>NUCLEOTIDE SEQUENCE [LARGE SCALE GENOMIC DNA]</scope>
    <source>
        <strain evidence="9 10">H23T48</strain>
    </source>
</reference>
<dbReference type="SUPFAM" id="SSF103473">
    <property type="entry name" value="MFS general substrate transporter"/>
    <property type="match status" value="1"/>
</dbReference>
<evidence type="ECO:0000259" key="8">
    <source>
        <dbReference type="PROSITE" id="PS50850"/>
    </source>
</evidence>